<accession>A0A382UP10</accession>
<evidence type="ECO:0000313" key="2">
    <source>
        <dbReference type="EMBL" id="SVD36009.1"/>
    </source>
</evidence>
<dbReference type="Gene3D" id="2.60.450.10">
    <property type="entry name" value="Lipopolysaccharide (LPS) transport protein A like domain"/>
    <property type="match status" value="1"/>
</dbReference>
<reference evidence="2" key="1">
    <citation type="submission" date="2018-05" db="EMBL/GenBank/DDBJ databases">
        <authorList>
            <person name="Lanie J.A."/>
            <person name="Ng W.-L."/>
            <person name="Kazmierczak K.M."/>
            <person name="Andrzejewski T.M."/>
            <person name="Davidsen T.M."/>
            <person name="Wayne K.J."/>
            <person name="Tettelin H."/>
            <person name="Glass J.I."/>
            <person name="Rusch D."/>
            <person name="Podicherti R."/>
            <person name="Tsui H.-C.T."/>
            <person name="Winkler M.E."/>
        </authorList>
    </citation>
    <scope>NUCLEOTIDE SEQUENCE</scope>
</reference>
<feature type="non-terminal residue" evidence="2">
    <location>
        <position position="1"/>
    </location>
</feature>
<dbReference type="Pfam" id="PF03968">
    <property type="entry name" value="LptD_N"/>
    <property type="match status" value="1"/>
</dbReference>
<evidence type="ECO:0000259" key="1">
    <source>
        <dbReference type="Pfam" id="PF03968"/>
    </source>
</evidence>
<name>A0A382UP10_9ZZZZ</name>
<sequence length="224" mass="25758">VLIFADDRLRLIHSDVLENITVDGKAVQYLTGDVKFTKRNMVITCDRAQFNENSREGAMTGETHVIKEDVTLTCDSLYFDSQNDLIKTFGKTHIWDNEYDLEADSLNYYSELKKGEAFGNTTLTQKNQIIKADRLDYEKNREHEGVSFEAIGNVTIQESDRIATCGKAVYSEEIEITQLYQDPKMETENRTLSGREIELQYKNEELEYMYIPAKAHVVSLISGW</sequence>
<dbReference type="InterPro" id="IPR005653">
    <property type="entry name" value="OstA-like_N"/>
</dbReference>
<organism evidence="2">
    <name type="scientific">marine metagenome</name>
    <dbReference type="NCBI Taxonomy" id="408172"/>
    <lineage>
        <taxon>unclassified sequences</taxon>
        <taxon>metagenomes</taxon>
        <taxon>ecological metagenomes</taxon>
    </lineage>
</organism>
<protein>
    <recommendedName>
        <fullName evidence="1">Organic solvent tolerance-like N-terminal domain-containing protein</fullName>
    </recommendedName>
</protein>
<gene>
    <name evidence="2" type="ORF">METZ01_LOCUS388863</name>
</gene>
<proteinExistence type="predicted"/>
<feature type="domain" description="Organic solvent tolerance-like N-terminal" evidence="1">
    <location>
        <begin position="102"/>
        <end position="204"/>
    </location>
</feature>
<dbReference type="AlphaFoldDB" id="A0A382UP10"/>
<dbReference type="EMBL" id="UINC01145713">
    <property type="protein sequence ID" value="SVD36009.1"/>
    <property type="molecule type" value="Genomic_DNA"/>
</dbReference>
<feature type="non-terminal residue" evidence="2">
    <location>
        <position position="224"/>
    </location>
</feature>